<evidence type="ECO:0000256" key="4">
    <source>
        <dbReference type="ARBA" id="ARBA00022737"/>
    </source>
</evidence>
<feature type="signal peptide" evidence="9">
    <location>
        <begin position="1"/>
        <end position="24"/>
    </location>
</feature>
<dbReference type="InterPro" id="IPR011990">
    <property type="entry name" value="TPR-like_helical_dom_sf"/>
</dbReference>
<protein>
    <recommendedName>
        <fullName evidence="7">Regulator of microtubule dynamics protein 1</fullName>
    </recommendedName>
    <alternativeName>
        <fullName evidence="8">Protein FAM82B</fullName>
    </alternativeName>
</protein>
<keyword evidence="6" id="KW-0206">Cytoskeleton</keyword>
<keyword evidence="3" id="KW-0963">Cytoplasm</keyword>
<dbReference type="SUPFAM" id="SSF48452">
    <property type="entry name" value="TPR-like"/>
    <property type="match status" value="1"/>
</dbReference>
<dbReference type="Gene3D" id="1.25.40.10">
    <property type="entry name" value="Tetratricopeptide repeat domain"/>
    <property type="match status" value="2"/>
</dbReference>
<name>A0A0P0C6L8_9BACT</name>
<dbReference type="PANTHER" id="PTHR16056:SF16">
    <property type="entry name" value="REGULATOR OF MICROTUBULE DYNAMICS PROTEIN 1"/>
    <property type="match status" value="1"/>
</dbReference>
<proteinExistence type="predicted"/>
<keyword evidence="4" id="KW-0677">Repeat</keyword>
<keyword evidence="9" id="KW-0732">Signal</keyword>
<dbReference type="AlphaFoldDB" id="A0A0P0C6L8"/>
<gene>
    <name evidence="10" type="ORF">DC20_18800</name>
</gene>
<dbReference type="GO" id="GO:0008017">
    <property type="term" value="F:microtubule binding"/>
    <property type="evidence" value="ECO:0007669"/>
    <property type="project" value="TreeGrafter"/>
</dbReference>
<dbReference type="KEGG" id="rti:DC20_18800"/>
<dbReference type="Pfam" id="PF21033">
    <property type="entry name" value="RMD1-3"/>
    <property type="match status" value="1"/>
</dbReference>
<evidence type="ECO:0000256" key="6">
    <source>
        <dbReference type="ARBA" id="ARBA00023212"/>
    </source>
</evidence>
<feature type="chain" id="PRO_5006042431" description="Regulator of microtubule dynamics protein 1" evidence="9">
    <location>
        <begin position="25"/>
        <end position="262"/>
    </location>
</feature>
<dbReference type="InterPro" id="IPR049039">
    <property type="entry name" value="RMD1-3_a_helical_rpt"/>
</dbReference>
<keyword evidence="5" id="KW-0802">TPR repeat</keyword>
<evidence type="ECO:0000256" key="7">
    <source>
        <dbReference type="ARBA" id="ARBA00039966"/>
    </source>
</evidence>
<dbReference type="GO" id="GO:0005737">
    <property type="term" value="C:cytoplasm"/>
    <property type="evidence" value="ECO:0007669"/>
    <property type="project" value="TreeGrafter"/>
</dbReference>
<evidence type="ECO:0000256" key="8">
    <source>
        <dbReference type="ARBA" id="ARBA00041958"/>
    </source>
</evidence>
<evidence type="ECO:0000256" key="3">
    <source>
        <dbReference type="ARBA" id="ARBA00022490"/>
    </source>
</evidence>
<evidence type="ECO:0000256" key="5">
    <source>
        <dbReference type="ARBA" id="ARBA00022803"/>
    </source>
</evidence>
<evidence type="ECO:0000256" key="1">
    <source>
        <dbReference type="ARBA" id="ARBA00004245"/>
    </source>
</evidence>
<dbReference type="GO" id="GO:0097431">
    <property type="term" value="C:mitotic spindle pole"/>
    <property type="evidence" value="ECO:0007669"/>
    <property type="project" value="TreeGrafter"/>
</dbReference>
<dbReference type="STRING" id="512763.DC20_18800"/>
<dbReference type="Proteomes" id="UP000061382">
    <property type="component" value="Chromosome"/>
</dbReference>
<comment type="subcellular location">
    <subcellularLocation>
        <location evidence="1">Cytoplasm</location>
        <location evidence="1">Cytoskeleton</location>
    </subcellularLocation>
</comment>
<sequence length="262" mass="29536">MCRTFRLMLLVLTLMSFPNLTSLAGGLGSEKLLWEANQLFREYKDTEALEKYELLLSSNPELPEALTKASIVCGRIGNRFADDTHKSLYFQKAFGFAQKAIEVDSLSAEPNYVMALSLSNLCQTVAIKDRMVQLNQIKTYLDKALAQDARHAGAWHLKGRWAYKVANLSFAERSANKLLTQLPLPVSSNDQAINALLKAIKLDPSNLLYYYDLARVQREADLKSECVSTLQKALDQKLVTTEDLELSRKCKMLLQEVLKVRA</sequence>
<evidence type="ECO:0000313" key="11">
    <source>
        <dbReference type="Proteomes" id="UP000061382"/>
    </source>
</evidence>
<dbReference type="PANTHER" id="PTHR16056">
    <property type="entry name" value="REGULATOR OF MICROTUBULE DYNAMICS PROTEIN"/>
    <property type="match status" value="1"/>
</dbReference>
<evidence type="ECO:0000256" key="9">
    <source>
        <dbReference type="SAM" id="SignalP"/>
    </source>
</evidence>
<dbReference type="PATRIC" id="fig|512763.3.peg.4127"/>
<organism evidence="10 11">
    <name type="scientific">Rufibacter tibetensis</name>
    <dbReference type="NCBI Taxonomy" id="512763"/>
    <lineage>
        <taxon>Bacteria</taxon>
        <taxon>Pseudomonadati</taxon>
        <taxon>Bacteroidota</taxon>
        <taxon>Cytophagia</taxon>
        <taxon>Cytophagales</taxon>
        <taxon>Hymenobacteraceae</taxon>
        <taxon>Rufibacter</taxon>
    </lineage>
</organism>
<dbReference type="EMBL" id="CP012643">
    <property type="protein sequence ID" value="ALJ00651.1"/>
    <property type="molecule type" value="Genomic_DNA"/>
</dbReference>
<evidence type="ECO:0000313" key="10">
    <source>
        <dbReference type="EMBL" id="ALJ00651.1"/>
    </source>
</evidence>
<keyword evidence="11" id="KW-1185">Reference proteome</keyword>
<evidence type="ECO:0000256" key="2">
    <source>
        <dbReference type="ARBA" id="ARBA00011375"/>
    </source>
</evidence>
<reference evidence="10 11" key="1">
    <citation type="submission" date="2015-08" db="EMBL/GenBank/DDBJ databases">
        <title>Complete genome sequence of Rufibacter tibetensis strain 1351t, a radiation-resistant bacterium from tibet plateau.</title>
        <authorList>
            <person name="Dai J."/>
        </authorList>
    </citation>
    <scope>NUCLEOTIDE SEQUENCE [LARGE SCALE GENOMIC DNA]</scope>
    <source>
        <strain evidence="10 11">1351</strain>
    </source>
</reference>
<accession>A0A0P0C6L8</accession>
<comment type="subunit">
    <text evidence="2">Interacts with microtubules.</text>
</comment>
<dbReference type="GO" id="GO:0005876">
    <property type="term" value="C:spindle microtubule"/>
    <property type="evidence" value="ECO:0007669"/>
    <property type="project" value="TreeGrafter"/>
</dbReference>